<dbReference type="Gene3D" id="1.10.10.10">
    <property type="entry name" value="Winged helix-like DNA-binding domain superfamily/Winged helix DNA-binding domain"/>
    <property type="match status" value="1"/>
</dbReference>
<evidence type="ECO:0000313" key="7">
    <source>
        <dbReference type="Proteomes" id="UP000199729"/>
    </source>
</evidence>
<accession>A0A221KHF4</accession>
<reference evidence="6 7" key="1">
    <citation type="submission" date="2017-07" db="EMBL/GenBank/DDBJ databases">
        <title>Complete Genome Sequence of the cosmetic ferment Vitreoscilla filiformis (ATCC15551).</title>
        <authorList>
            <person name="Contreras S."/>
            <person name="Sagory-Zalkind P."/>
            <person name="Blanquart H."/>
            <person name="Iltis A."/>
            <person name="Morand S.C."/>
        </authorList>
    </citation>
    <scope>NUCLEOTIDE SEQUENCE [LARGE SCALE GENOMIC DNA]</scope>
    <source>
        <strain evidence="6 7">ATCC 15551</strain>
    </source>
</reference>
<keyword evidence="2" id="KW-0805">Transcription regulation</keyword>
<protein>
    <submittedName>
        <fullName evidence="6">LysR family transcriptional regulator</fullName>
    </submittedName>
</protein>
<dbReference type="PANTHER" id="PTHR30427">
    <property type="entry name" value="TRANSCRIPTIONAL ACTIVATOR PROTEIN LYSR"/>
    <property type="match status" value="1"/>
</dbReference>
<dbReference type="PANTHER" id="PTHR30427:SF1">
    <property type="entry name" value="TRANSCRIPTIONAL ACTIVATOR PROTEIN LYSR"/>
    <property type="match status" value="1"/>
</dbReference>
<dbReference type="PROSITE" id="PS50931">
    <property type="entry name" value="HTH_LYSR"/>
    <property type="match status" value="1"/>
</dbReference>
<dbReference type="KEGG" id="vff:VITFI_CDS2582"/>
<evidence type="ECO:0000256" key="1">
    <source>
        <dbReference type="ARBA" id="ARBA00009437"/>
    </source>
</evidence>
<dbReference type="InterPro" id="IPR036390">
    <property type="entry name" value="WH_DNA-bd_sf"/>
</dbReference>
<comment type="similarity">
    <text evidence="1">Belongs to the LysR transcriptional regulatory family.</text>
</comment>
<dbReference type="SUPFAM" id="SSF53850">
    <property type="entry name" value="Periplasmic binding protein-like II"/>
    <property type="match status" value="1"/>
</dbReference>
<dbReference type="GO" id="GO:0003700">
    <property type="term" value="F:DNA-binding transcription factor activity"/>
    <property type="evidence" value="ECO:0007669"/>
    <property type="project" value="InterPro"/>
</dbReference>
<dbReference type="EMBL" id="CP022423">
    <property type="protein sequence ID" value="ASM78359.1"/>
    <property type="molecule type" value="Genomic_DNA"/>
</dbReference>
<keyword evidence="3" id="KW-0238">DNA-binding</keyword>
<dbReference type="Pfam" id="PF03466">
    <property type="entry name" value="LysR_substrate"/>
    <property type="match status" value="1"/>
</dbReference>
<dbReference type="Proteomes" id="UP000199729">
    <property type="component" value="Chromosome"/>
</dbReference>
<organism evidence="6 7">
    <name type="scientific">Vitreoscilla filiformis</name>
    <dbReference type="NCBI Taxonomy" id="63"/>
    <lineage>
        <taxon>Bacteria</taxon>
        <taxon>Pseudomonadati</taxon>
        <taxon>Pseudomonadota</taxon>
        <taxon>Betaproteobacteria</taxon>
        <taxon>Neisseriales</taxon>
        <taxon>Neisseriaceae</taxon>
        <taxon>Vitreoscilla</taxon>
    </lineage>
</organism>
<keyword evidence="7" id="KW-1185">Reference proteome</keyword>
<evidence type="ECO:0000256" key="3">
    <source>
        <dbReference type="ARBA" id="ARBA00023125"/>
    </source>
</evidence>
<dbReference type="GO" id="GO:0010628">
    <property type="term" value="P:positive regulation of gene expression"/>
    <property type="evidence" value="ECO:0007669"/>
    <property type="project" value="TreeGrafter"/>
</dbReference>
<evidence type="ECO:0000256" key="2">
    <source>
        <dbReference type="ARBA" id="ARBA00023015"/>
    </source>
</evidence>
<gene>
    <name evidence="6" type="ORF">VITFI_CDS2582</name>
</gene>
<dbReference type="InterPro" id="IPR036388">
    <property type="entry name" value="WH-like_DNA-bd_sf"/>
</dbReference>
<sequence length="310" mass="33439">MNKSPSLITHRLIEVFRAVMLTGHVTRAAELLHTSQPTVSRELARLEQVLGFALFERVRGRLQPTVRALALREEVERSFVGLERIAATASGLREFAQGRLELACLPALTHALLPAALASFAAQWPQASVSLTPLESPMLEAALTEQRFDLGLTEQREAPRGTTLAPLFQADEVAVLPAGHPLAQRERLRLEDFAHHPFVSLAPGDPYRQQIDALFTQASVPRQLRLETASAVSVCALVREGLGLAIVNPLTALAMAGEGSGLVMRPLAVSIAFQVAVVCPALRAEHPLRAPLLAALQDAARQAQAQLQAA</sequence>
<proteinExistence type="inferred from homology"/>
<keyword evidence="4" id="KW-0804">Transcription</keyword>
<dbReference type="AlphaFoldDB" id="A0A221KHF4"/>
<dbReference type="InterPro" id="IPR005119">
    <property type="entry name" value="LysR_subst-bd"/>
</dbReference>
<dbReference type="SUPFAM" id="SSF46785">
    <property type="entry name" value="Winged helix' DNA-binding domain"/>
    <property type="match status" value="1"/>
</dbReference>
<evidence type="ECO:0000313" key="6">
    <source>
        <dbReference type="EMBL" id="ASM78359.1"/>
    </source>
</evidence>
<evidence type="ECO:0000256" key="4">
    <source>
        <dbReference type="ARBA" id="ARBA00023163"/>
    </source>
</evidence>
<dbReference type="Pfam" id="PF00126">
    <property type="entry name" value="HTH_1"/>
    <property type="match status" value="1"/>
</dbReference>
<feature type="domain" description="HTH lysR-type" evidence="5">
    <location>
        <begin position="8"/>
        <end position="65"/>
    </location>
</feature>
<dbReference type="InterPro" id="IPR000847">
    <property type="entry name" value="LysR_HTH_N"/>
</dbReference>
<name>A0A221KHF4_VITFI</name>
<dbReference type="RefSeq" id="WP_232476620.1">
    <property type="nucleotide sequence ID" value="NZ_CP022423.1"/>
</dbReference>
<dbReference type="GO" id="GO:0009089">
    <property type="term" value="P:lysine biosynthetic process via diaminopimelate"/>
    <property type="evidence" value="ECO:0007669"/>
    <property type="project" value="TreeGrafter"/>
</dbReference>
<dbReference type="NCBIfam" id="NF008239">
    <property type="entry name" value="PRK11013.1"/>
    <property type="match status" value="1"/>
</dbReference>
<dbReference type="PRINTS" id="PR00039">
    <property type="entry name" value="HTHLYSR"/>
</dbReference>
<dbReference type="GO" id="GO:0043565">
    <property type="term" value="F:sequence-specific DNA binding"/>
    <property type="evidence" value="ECO:0007669"/>
    <property type="project" value="TreeGrafter"/>
</dbReference>
<evidence type="ECO:0000259" key="5">
    <source>
        <dbReference type="PROSITE" id="PS50931"/>
    </source>
</evidence>
<dbReference type="Gene3D" id="3.40.190.290">
    <property type="match status" value="1"/>
</dbReference>